<dbReference type="PANTHER" id="PTHR31490">
    <property type="entry name" value="GLYCOSYL HYDROLASE"/>
    <property type="match status" value="1"/>
</dbReference>
<evidence type="ECO:0000256" key="4">
    <source>
        <dbReference type="ARBA" id="ARBA00022729"/>
    </source>
</evidence>
<reference evidence="12" key="1">
    <citation type="submission" date="2018-05" db="EMBL/GenBank/DDBJ databases">
        <title>Complete Genome Sequence of Methylobacterium sp. 17SD2-17.</title>
        <authorList>
            <person name="Srinivasan S."/>
        </authorList>
    </citation>
    <scope>NUCLEOTIDE SEQUENCE [LARGE SCALE GENOMIC DNA]</scope>
    <source>
        <strain evidence="12">17SD2-17</strain>
    </source>
</reference>
<dbReference type="SUPFAM" id="SSF51445">
    <property type="entry name" value="(Trans)glycosidases"/>
    <property type="match status" value="1"/>
</dbReference>
<dbReference type="InterPro" id="IPR017853">
    <property type="entry name" value="GH"/>
</dbReference>
<dbReference type="PROSITE" id="PS51760">
    <property type="entry name" value="GH10_2"/>
    <property type="match status" value="1"/>
</dbReference>
<keyword evidence="4" id="KW-0732">Signal</keyword>
<evidence type="ECO:0000256" key="5">
    <source>
        <dbReference type="ARBA" id="ARBA00022801"/>
    </source>
</evidence>
<evidence type="ECO:0000256" key="8">
    <source>
        <dbReference type="ARBA" id="ARBA00023326"/>
    </source>
</evidence>
<feature type="domain" description="GH10" evidence="10">
    <location>
        <begin position="43"/>
        <end position="378"/>
    </location>
</feature>
<comment type="catalytic activity">
    <reaction evidence="1 9">
        <text>Endohydrolysis of (1-&gt;4)-beta-D-xylosidic linkages in xylans.</text>
        <dbReference type="EC" id="3.2.1.8"/>
    </reaction>
</comment>
<dbReference type="Pfam" id="PF00331">
    <property type="entry name" value="Glyco_hydro_10"/>
    <property type="match status" value="1"/>
</dbReference>
<comment type="similarity">
    <text evidence="2 9">Belongs to the glycosyl hydrolase 10 (cellulase F) family.</text>
</comment>
<dbReference type="KEGG" id="mets:DK389_12020"/>
<dbReference type="InterPro" id="IPR044846">
    <property type="entry name" value="GH10"/>
</dbReference>
<dbReference type="Proteomes" id="UP000245926">
    <property type="component" value="Chromosome"/>
</dbReference>
<evidence type="ECO:0000259" key="10">
    <source>
        <dbReference type="PROSITE" id="PS51760"/>
    </source>
</evidence>
<keyword evidence="8 9" id="KW-0624">Polysaccharide degradation</keyword>
<keyword evidence="12" id="KW-1185">Reference proteome</keyword>
<accession>A0A2U8W4W6</accession>
<keyword evidence="7 9" id="KW-0326">Glycosidase</keyword>
<keyword evidence="6 9" id="KW-0119">Carbohydrate metabolism</keyword>
<evidence type="ECO:0000256" key="1">
    <source>
        <dbReference type="ARBA" id="ARBA00000681"/>
    </source>
</evidence>
<evidence type="ECO:0000313" key="12">
    <source>
        <dbReference type="Proteomes" id="UP000245926"/>
    </source>
</evidence>
<name>A0A2U8W4W6_9HYPH</name>
<organism evidence="11 12">
    <name type="scientific">Methylobacterium durans</name>
    <dbReference type="NCBI Taxonomy" id="2202825"/>
    <lineage>
        <taxon>Bacteria</taxon>
        <taxon>Pseudomonadati</taxon>
        <taxon>Pseudomonadota</taxon>
        <taxon>Alphaproteobacteria</taxon>
        <taxon>Hyphomicrobiales</taxon>
        <taxon>Methylobacteriaceae</taxon>
        <taxon>Methylobacterium</taxon>
    </lineage>
</organism>
<dbReference type="EC" id="3.2.1.8" evidence="9"/>
<dbReference type="SMART" id="SM00633">
    <property type="entry name" value="Glyco_10"/>
    <property type="match status" value="1"/>
</dbReference>
<dbReference type="PROSITE" id="PS51318">
    <property type="entry name" value="TAT"/>
    <property type="match status" value="1"/>
</dbReference>
<dbReference type="Gene3D" id="3.20.20.80">
    <property type="entry name" value="Glycosidases"/>
    <property type="match status" value="1"/>
</dbReference>
<evidence type="ECO:0000256" key="7">
    <source>
        <dbReference type="ARBA" id="ARBA00023295"/>
    </source>
</evidence>
<dbReference type="GO" id="GO:0031176">
    <property type="term" value="F:endo-1,4-beta-xylanase activity"/>
    <property type="evidence" value="ECO:0007669"/>
    <property type="project" value="UniProtKB-EC"/>
</dbReference>
<evidence type="ECO:0000256" key="3">
    <source>
        <dbReference type="ARBA" id="ARBA00022651"/>
    </source>
</evidence>
<protein>
    <recommendedName>
        <fullName evidence="9">Beta-xylanase</fullName>
        <ecNumber evidence="9">3.2.1.8</ecNumber>
    </recommendedName>
</protein>
<evidence type="ECO:0000313" key="11">
    <source>
        <dbReference type="EMBL" id="AWN41119.1"/>
    </source>
</evidence>
<dbReference type="InterPro" id="IPR001000">
    <property type="entry name" value="GH10_dom"/>
</dbReference>
<keyword evidence="3 11" id="KW-0858">Xylan degradation</keyword>
<gene>
    <name evidence="11" type="ORF">DK389_12020</name>
</gene>
<sequence length="395" mass="44211">MSLRLSSSRTDPVRIPDPSRRAVIAGLAGTIAAPAQAGAGRGSWSADSLHAAAARTGLAYGTAVPVERMQDRAYLAVVARECGILVPNTQTKMLSILTAPGVEDFSETDKVLRLARANGQRLRGHTLVWHDGIPAWAQPLIARASAYQAESFLRRWIGAVAGHCRGRIEAWDVINEVLAQGEIRRADGLRETPWLAALGPDYIDLAFRILHEVDPKAAGTWNEDAVEQSVPWMEARRNLVLRRIEGMRARGVPIHRFGLQSHLASPIPIDERQLRRFLRELGQMGLGIEITELDFDDRAFPADIATRDRMVADYARRYLDVVLDEPAVLNILTWDFYDPATWLNRHPDRRRPDGLPQRALPFDAAYRRKPLWHAMHRAFAAAPDHGAARERLRRV</sequence>
<dbReference type="PANTHER" id="PTHR31490:SF88">
    <property type="entry name" value="BETA-XYLANASE"/>
    <property type="match status" value="1"/>
</dbReference>
<dbReference type="EMBL" id="CP029550">
    <property type="protein sequence ID" value="AWN41119.1"/>
    <property type="molecule type" value="Genomic_DNA"/>
</dbReference>
<evidence type="ECO:0000256" key="6">
    <source>
        <dbReference type="ARBA" id="ARBA00023277"/>
    </source>
</evidence>
<dbReference type="PRINTS" id="PR00134">
    <property type="entry name" value="GLHYDRLASE10"/>
</dbReference>
<keyword evidence="5 9" id="KW-0378">Hydrolase</keyword>
<dbReference type="OrthoDB" id="9815836at2"/>
<dbReference type="GO" id="GO:0045493">
    <property type="term" value="P:xylan catabolic process"/>
    <property type="evidence" value="ECO:0007669"/>
    <property type="project" value="UniProtKB-KW"/>
</dbReference>
<dbReference type="InterPro" id="IPR006311">
    <property type="entry name" value="TAT_signal"/>
</dbReference>
<evidence type="ECO:0000256" key="9">
    <source>
        <dbReference type="RuleBase" id="RU361174"/>
    </source>
</evidence>
<dbReference type="AlphaFoldDB" id="A0A2U8W4W6"/>
<proteinExistence type="inferred from homology"/>
<evidence type="ECO:0000256" key="2">
    <source>
        <dbReference type="ARBA" id="ARBA00007495"/>
    </source>
</evidence>